<proteinExistence type="predicted"/>
<dbReference type="STRING" id="721133.SAMN05216176_10255"/>
<dbReference type="EMBL" id="AMSI01000001">
    <property type="protein sequence ID" value="EKF44134.1"/>
    <property type="molecule type" value="Genomic_DNA"/>
</dbReference>
<dbReference type="PROSITE" id="PS00141">
    <property type="entry name" value="ASP_PROTEASE"/>
    <property type="match status" value="1"/>
</dbReference>
<evidence type="ECO:0000313" key="3">
    <source>
        <dbReference type="Proteomes" id="UP000007374"/>
    </source>
</evidence>
<dbReference type="GO" id="GO:0006508">
    <property type="term" value="P:proteolysis"/>
    <property type="evidence" value="ECO:0007669"/>
    <property type="project" value="InterPro"/>
</dbReference>
<dbReference type="eggNOG" id="COG3577">
    <property type="taxonomic scope" value="Bacteria"/>
</dbReference>
<gene>
    <name evidence="2" type="ORF">NA8A_00290</name>
</gene>
<dbReference type="InterPro" id="IPR034122">
    <property type="entry name" value="Retropepsin-like_bacterial"/>
</dbReference>
<comment type="caution">
    <text evidence="2">The sequence shown here is derived from an EMBL/GenBank/DDBJ whole genome shotgun (WGS) entry which is preliminary data.</text>
</comment>
<dbReference type="AlphaFoldDB" id="K2P217"/>
<dbReference type="InterPro" id="IPR021109">
    <property type="entry name" value="Peptidase_aspartic_dom_sf"/>
</dbReference>
<organism evidence="2 3">
    <name type="scientific">Nitratireductor indicus C115</name>
    <dbReference type="NCBI Taxonomy" id="1231190"/>
    <lineage>
        <taxon>Bacteria</taxon>
        <taxon>Pseudomonadati</taxon>
        <taxon>Pseudomonadota</taxon>
        <taxon>Alphaproteobacteria</taxon>
        <taxon>Hyphomicrobiales</taxon>
        <taxon>Phyllobacteriaceae</taxon>
        <taxon>Nitratireductor</taxon>
    </lineage>
</organism>
<dbReference type="InterPro" id="IPR011969">
    <property type="entry name" value="Clan_AA_Asp_peptidase_C"/>
</dbReference>
<evidence type="ECO:0000256" key="1">
    <source>
        <dbReference type="SAM" id="SignalP"/>
    </source>
</evidence>
<dbReference type="Gene3D" id="2.40.70.10">
    <property type="entry name" value="Acid Proteases"/>
    <property type="match status" value="1"/>
</dbReference>
<dbReference type="RefSeq" id="WP_009449212.1">
    <property type="nucleotide sequence ID" value="NZ_AMSI01000001.1"/>
</dbReference>
<keyword evidence="1" id="KW-0732">Signal</keyword>
<protein>
    <recommendedName>
        <fullName evidence="4">TIGR02281 family clan AA aspartic protease</fullName>
    </recommendedName>
</protein>
<dbReference type="Proteomes" id="UP000007374">
    <property type="component" value="Unassembled WGS sequence"/>
</dbReference>
<name>K2P217_9HYPH</name>
<evidence type="ECO:0000313" key="2">
    <source>
        <dbReference type="EMBL" id="EKF44134.1"/>
    </source>
</evidence>
<dbReference type="GO" id="GO:0004190">
    <property type="term" value="F:aspartic-type endopeptidase activity"/>
    <property type="evidence" value="ECO:0007669"/>
    <property type="project" value="InterPro"/>
</dbReference>
<dbReference type="InterPro" id="IPR001969">
    <property type="entry name" value="Aspartic_peptidase_AS"/>
</dbReference>
<accession>K2P217</accession>
<reference evidence="2 3" key="1">
    <citation type="journal article" date="2012" name="J. Bacteriol.">
        <title>Genome Sequence of Nitratireductor indicus Type Strain C115.</title>
        <authorList>
            <person name="Lai Q."/>
            <person name="Li G."/>
            <person name="Yu Z."/>
            <person name="Shao Z."/>
        </authorList>
    </citation>
    <scope>NUCLEOTIDE SEQUENCE [LARGE SCALE GENOMIC DNA]</scope>
    <source>
        <strain evidence="2 3">C115</strain>
    </source>
</reference>
<dbReference type="CDD" id="cd05483">
    <property type="entry name" value="retropepsin_like_bacteria"/>
    <property type="match status" value="1"/>
</dbReference>
<evidence type="ECO:0008006" key="4">
    <source>
        <dbReference type="Google" id="ProtNLM"/>
    </source>
</evidence>
<sequence>MVRKLIFLAALVGTAASVPMIYQSSPETYQELVASFFRDEEPAAVASTPSGARLSRLEVSGETAVLAGKKVSITPDARGHFMGQFKMNGREITALIDTGATYIAMNKATASRIGIRLSPSDFKYTVSTANGQTKAASARIDTVQIGRIYLDNVEAVVLSDSALDGVLVGMSFMKRLGRFQVQNGALVLEQ</sequence>
<feature type="signal peptide" evidence="1">
    <location>
        <begin position="1"/>
        <end position="15"/>
    </location>
</feature>
<feature type="chain" id="PRO_5012565150" description="TIGR02281 family clan AA aspartic protease" evidence="1">
    <location>
        <begin position="16"/>
        <end position="190"/>
    </location>
</feature>
<dbReference type="NCBIfam" id="TIGR02281">
    <property type="entry name" value="clan_AA_DTGA"/>
    <property type="match status" value="1"/>
</dbReference>
<keyword evidence="3" id="KW-1185">Reference proteome</keyword>
<dbReference type="SUPFAM" id="SSF50630">
    <property type="entry name" value="Acid proteases"/>
    <property type="match status" value="1"/>
</dbReference>
<dbReference type="Pfam" id="PF13975">
    <property type="entry name" value="gag-asp_proteas"/>
    <property type="match status" value="1"/>
</dbReference>
<dbReference type="PATRIC" id="fig|1231190.3.peg.61"/>
<dbReference type="OrthoDB" id="7595324at2"/>